<reference evidence="1 2" key="1">
    <citation type="submission" date="2007-03" db="EMBL/GenBank/DDBJ databases">
        <title>Complete sequence of chromosome of Methanococcus maripaludis C5.</title>
        <authorList>
            <consortium name="US DOE Joint Genome Institute"/>
            <person name="Copeland A."/>
            <person name="Lucas S."/>
            <person name="Lapidus A."/>
            <person name="Barry K."/>
            <person name="Glavina del Rio T."/>
            <person name="Dalin E."/>
            <person name="Tice H."/>
            <person name="Pitluck S."/>
            <person name="Chertkov O."/>
            <person name="Brettin T."/>
            <person name="Bruce D."/>
            <person name="Han C."/>
            <person name="Detter J.C."/>
            <person name="Schmutz J."/>
            <person name="Larimer F."/>
            <person name="Land M."/>
            <person name="Hauser L."/>
            <person name="Kyrpides N."/>
            <person name="Mikhailova N."/>
            <person name="Sieprawska-Lupa M."/>
            <person name="Whitman W.B."/>
            <person name="Richardson P."/>
        </authorList>
    </citation>
    <scope>NUCLEOTIDE SEQUENCE [LARGE SCALE GENOMIC DNA]</scope>
    <source>
        <strain evidence="2">C5 / ATCC BAA-1333</strain>
    </source>
</reference>
<gene>
    <name evidence="1" type="ordered locus">MmarC5_0885</name>
</gene>
<evidence type="ECO:0000313" key="2">
    <source>
        <dbReference type="Proteomes" id="UP000000253"/>
    </source>
</evidence>
<sequence>MKMQILVLSLLFISILTVYAWDDCPFGVTDSSCEFPGACGRYIDTNNNQICDHSEPAPENLKETVSNSENISYDELVETYVSMSGKELKTYTIKEICDYYGISTESLKNKLNIDVDDSITIDQVRSTYGFAVIDIKYAIYDCMVEEGIVNTTTEYTISEGNKSFSEKIIDFLFTWIDLRSFW</sequence>
<proteinExistence type="predicted"/>
<dbReference type="Proteomes" id="UP000000253">
    <property type="component" value="Chromosome"/>
</dbReference>
<dbReference type="OrthoDB" id="60318at2157"/>
<evidence type="ECO:0000313" key="1">
    <source>
        <dbReference type="EMBL" id="ABO35192.1"/>
    </source>
</evidence>
<dbReference type="STRING" id="402880.MmarC5_0885"/>
<dbReference type="RefSeq" id="WP_011868646.1">
    <property type="nucleotide sequence ID" value="NC_009135.1"/>
</dbReference>
<dbReference type="HOGENOM" id="CLU_1485903_0_0_2"/>
<dbReference type="EMBL" id="CP000609">
    <property type="protein sequence ID" value="ABO35192.1"/>
    <property type="molecule type" value="Genomic_DNA"/>
</dbReference>
<dbReference type="AlphaFoldDB" id="A4FYA8"/>
<accession>A4FYA8</accession>
<dbReference type="KEGG" id="mmq:MmarC5_0885"/>
<dbReference type="eggNOG" id="arCOG05048">
    <property type="taxonomic scope" value="Archaea"/>
</dbReference>
<dbReference type="GeneID" id="4928370"/>
<name>A4FYA8_METM5</name>
<organism evidence="1 2">
    <name type="scientific">Methanococcus maripaludis (strain C5 / ATCC BAA-1333)</name>
    <dbReference type="NCBI Taxonomy" id="402880"/>
    <lineage>
        <taxon>Archaea</taxon>
        <taxon>Methanobacteriati</taxon>
        <taxon>Methanobacteriota</taxon>
        <taxon>Methanomada group</taxon>
        <taxon>Methanococci</taxon>
        <taxon>Methanococcales</taxon>
        <taxon>Methanococcaceae</taxon>
        <taxon>Methanococcus</taxon>
    </lineage>
</organism>
<protein>
    <submittedName>
        <fullName evidence="1">Uncharacterized protein</fullName>
    </submittedName>
</protein>